<name>A0A1Y0CUZ2_9GAMM</name>
<reference evidence="2" key="1">
    <citation type="submission" date="2017-05" db="EMBL/GenBank/DDBJ databases">
        <authorList>
            <person name="Sung H."/>
        </authorList>
    </citation>
    <scope>NUCLEOTIDE SEQUENCE [LARGE SCALE GENOMIC DNA]</scope>
    <source>
        <strain evidence="2">AMac2203</strain>
    </source>
</reference>
<accession>A0A1Y0CUZ2</accession>
<organism evidence="1 2">
    <name type="scientific">Oceanisphaera avium</name>
    <dbReference type="NCBI Taxonomy" id="1903694"/>
    <lineage>
        <taxon>Bacteria</taxon>
        <taxon>Pseudomonadati</taxon>
        <taxon>Pseudomonadota</taxon>
        <taxon>Gammaproteobacteria</taxon>
        <taxon>Aeromonadales</taxon>
        <taxon>Aeromonadaceae</taxon>
        <taxon>Oceanisphaera</taxon>
    </lineage>
</organism>
<evidence type="ECO:0000313" key="2">
    <source>
        <dbReference type="Proteomes" id="UP000243793"/>
    </source>
</evidence>
<dbReference type="EMBL" id="CP021376">
    <property type="protein sequence ID" value="ART78834.1"/>
    <property type="molecule type" value="Genomic_DNA"/>
</dbReference>
<dbReference type="RefSeq" id="WP_086961968.1">
    <property type="nucleotide sequence ID" value="NZ_CP021376.1"/>
</dbReference>
<dbReference type="Pfam" id="PF13366">
    <property type="entry name" value="PDDEXK_3"/>
    <property type="match status" value="1"/>
</dbReference>
<evidence type="ECO:0000313" key="1">
    <source>
        <dbReference type="EMBL" id="ART78834.1"/>
    </source>
</evidence>
<sequence>MYEKQLTYKIRGAVFEVYRQLGHGFLEAVYQNALYYEFSNLGLFVESEVPLSVTYKQHIVGVYRADLVVENKVLLELKAQKVLHTTADAQLVNYLKATGLKIGLLVNFTHPKATIKRLVL</sequence>
<proteinExistence type="predicted"/>
<keyword evidence="2" id="KW-1185">Reference proteome</keyword>
<dbReference type="OrthoDB" id="9806869at2"/>
<dbReference type="NCBIfam" id="TIGR04256">
    <property type="entry name" value="GxxExxY"/>
    <property type="match status" value="1"/>
</dbReference>
<protein>
    <submittedName>
        <fullName evidence="1">GxxExxY protein</fullName>
    </submittedName>
</protein>
<gene>
    <name evidence="1" type="ORF">CBP12_00585</name>
</gene>
<dbReference type="Proteomes" id="UP000243793">
    <property type="component" value="Chromosome"/>
</dbReference>
<dbReference type="KEGG" id="ocm:CBP12_00585"/>
<dbReference type="InterPro" id="IPR026350">
    <property type="entry name" value="GxxExxY"/>
</dbReference>
<dbReference type="AlphaFoldDB" id="A0A1Y0CUZ2"/>